<evidence type="ECO:0000313" key="13">
    <source>
        <dbReference type="EMBL" id="PIK48126.1"/>
    </source>
</evidence>
<evidence type="ECO:0000259" key="12">
    <source>
        <dbReference type="PROSITE" id="PS51959"/>
    </source>
</evidence>
<keyword evidence="14" id="KW-1185">Reference proteome</keyword>
<reference evidence="13 14" key="1">
    <citation type="journal article" date="2017" name="PLoS Biol.">
        <title>The sea cucumber genome provides insights into morphological evolution and visceral regeneration.</title>
        <authorList>
            <person name="Zhang X."/>
            <person name="Sun L."/>
            <person name="Yuan J."/>
            <person name="Sun Y."/>
            <person name="Gao Y."/>
            <person name="Zhang L."/>
            <person name="Li S."/>
            <person name="Dai H."/>
            <person name="Hamel J.F."/>
            <person name="Liu C."/>
            <person name="Yu Y."/>
            <person name="Liu S."/>
            <person name="Lin W."/>
            <person name="Guo K."/>
            <person name="Jin S."/>
            <person name="Xu P."/>
            <person name="Storey K.B."/>
            <person name="Huan P."/>
            <person name="Zhang T."/>
            <person name="Zhou Y."/>
            <person name="Zhang J."/>
            <person name="Lin C."/>
            <person name="Li X."/>
            <person name="Xing L."/>
            <person name="Huo D."/>
            <person name="Sun M."/>
            <person name="Wang L."/>
            <person name="Mercier A."/>
            <person name="Li F."/>
            <person name="Yang H."/>
            <person name="Xiang J."/>
        </authorList>
    </citation>
    <scope>NUCLEOTIDE SEQUENCE [LARGE SCALE GENOMIC DNA]</scope>
    <source>
        <strain evidence="13">Shaxun</strain>
        <tissue evidence="13">Muscle</tissue>
    </source>
</reference>
<dbReference type="GO" id="GO:0004521">
    <property type="term" value="F:RNA endonuclease activity"/>
    <property type="evidence" value="ECO:0007669"/>
    <property type="project" value="UniProtKB-UniRule"/>
</dbReference>
<evidence type="ECO:0000256" key="10">
    <source>
        <dbReference type="ARBA" id="ARBA00023239"/>
    </source>
</evidence>
<comment type="similarity">
    <text evidence="2 11">Belongs to the ENDOU family.</text>
</comment>
<dbReference type="CDD" id="cd21159">
    <property type="entry name" value="XendoU"/>
    <property type="match status" value="1"/>
</dbReference>
<feature type="domain" description="EndoU" evidence="12">
    <location>
        <begin position="32"/>
        <end position="308"/>
    </location>
</feature>
<evidence type="ECO:0000256" key="11">
    <source>
        <dbReference type="RuleBase" id="RU367085"/>
    </source>
</evidence>
<dbReference type="GO" id="GO:0016829">
    <property type="term" value="F:lyase activity"/>
    <property type="evidence" value="ECO:0007669"/>
    <property type="project" value="UniProtKB-KW"/>
</dbReference>
<evidence type="ECO:0000256" key="2">
    <source>
        <dbReference type="ARBA" id="ARBA00010168"/>
    </source>
</evidence>
<evidence type="ECO:0000256" key="1">
    <source>
        <dbReference type="ARBA" id="ARBA00001936"/>
    </source>
</evidence>
<gene>
    <name evidence="13" type="ORF">BSL78_15002</name>
</gene>
<evidence type="ECO:0000256" key="9">
    <source>
        <dbReference type="ARBA" id="ARBA00023211"/>
    </source>
</evidence>
<keyword evidence="6 11" id="KW-0255">Endonuclease</keyword>
<accession>A0A2G8KJE5</accession>
<organism evidence="13 14">
    <name type="scientific">Stichopus japonicus</name>
    <name type="common">Sea cucumber</name>
    <dbReference type="NCBI Taxonomy" id="307972"/>
    <lineage>
        <taxon>Eukaryota</taxon>
        <taxon>Metazoa</taxon>
        <taxon>Echinodermata</taxon>
        <taxon>Eleutherozoa</taxon>
        <taxon>Echinozoa</taxon>
        <taxon>Holothuroidea</taxon>
        <taxon>Aspidochirotacea</taxon>
        <taxon>Aspidochirotida</taxon>
        <taxon>Stichopodidae</taxon>
        <taxon>Apostichopus</taxon>
    </lineage>
</organism>
<keyword evidence="7 11" id="KW-0378">Hydrolase</keyword>
<comment type="subunit">
    <text evidence="3 11">Monomer.</text>
</comment>
<comment type="caution">
    <text evidence="13">The sequence shown here is derived from an EMBL/GenBank/DDBJ whole genome shotgun (WGS) entry which is preliminary data.</text>
</comment>
<keyword evidence="8 11" id="KW-0694">RNA-binding</keyword>
<keyword evidence="10" id="KW-0456">Lyase</keyword>
<dbReference type="OrthoDB" id="430326at2759"/>
<evidence type="ECO:0000256" key="4">
    <source>
        <dbReference type="ARBA" id="ARBA00022722"/>
    </source>
</evidence>
<comment type="cofactor">
    <cofactor evidence="1 11">
        <name>Mn(2+)</name>
        <dbReference type="ChEBI" id="CHEBI:29035"/>
    </cofactor>
</comment>
<keyword evidence="4 11" id="KW-0540">Nuclease</keyword>
<dbReference type="GO" id="GO:0003723">
    <property type="term" value="F:RNA binding"/>
    <property type="evidence" value="ECO:0007669"/>
    <property type="project" value="UniProtKB-UniRule"/>
</dbReference>
<proteinExistence type="inferred from homology"/>
<dbReference type="PANTHER" id="PTHR12439:SF11">
    <property type="entry name" value="URIDYLATE-SPECIFIC ENDORIBONUCLEASE"/>
    <property type="match status" value="1"/>
</dbReference>
<dbReference type="PROSITE" id="PS51959">
    <property type="entry name" value="ENDOU"/>
    <property type="match status" value="1"/>
</dbReference>
<dbReference type="Proteomes" id="UP000230750">
    <property type="component" value="Unassembled WGS sequence"/>
</dbReference>
<evidence type="ECO:0000256" key="8">
    <source>
        <dbReference type="ARBA" id="ARBA00022884"/>
    </source>
</evidence>
<evidence type="ECO:0000256" key="6">
    <source>
        <dbReference type="ARBA" id="ARBA00022759"/>
    </source>
</evidence>
<comment type="catalytic activity">
    <reaction evidence="11">
        <text>ribonucleotidyl-uridine-RNA = a 5'-end dephospho-uridine-RNA + a 3'-end 2',3'-cyclophospho-ribonucleotide-RNA</text>
        <dbReference type="Rhea" id="RHEA:67792"/>
        <dbReference type="Rhea" id="RHEA-COMP:10464"/>
        <dbReference type="Rhea" id="RHEA-COMP:17354"/>
        <dbReference type="Rhea" id="RHEA-COMP:17356"/>
        <dbReference type="ChEBI" id="CHEBI:83064"/>
        <dbReference type="ChEBI" id="CHEBI:173117"/>
        <dbReference type="ChEBI" id="CHEBI:173224"/>
    </reaction>
</comment>
<dbReference type="GO" id="GO:0046872">
    <property type="term" value="F:metal ion binding"/>
    <property type="evidence" value="ECO:0007669"/>
    <property type="project" value="UniProtKB-UniRule"/>
</dbReference>
<evidence type="ECO:0000313" key="14">
    <source>
        <dbReference type="Proteomes" id="UP000230750"/>
    </source>
</evidence>
<evidence type="ECO:0000256" key="3">
    <source>
        <dbReference type="ARBA" id="ARBA00011245"/>
    </source>
</evidence>
<evidence type="ECO:0000256" key="5">
    <source>
        <dbReference type="ARBA" id="ARBA00022723"/>
    </source>
</evidence>
<keyword evidence="5 11" id="KW-0479">Metal-binding</keyword>
<dbReference type="InterPro" id="IPR018998">
    <property type="entry name" value="EndoU_C"/>
</dbReference>
<dbReference type="EMBL" id="MRZV01000539">
    <property type="protein sequence ID" value="PIK48126.1"/>
    <property type="molecule type" value="Genomic_DNA"/>
</dbReference>
<dbReference type="AlphaFoldDB" id="A0A2G8KJE5"/>
<dbReference type="EC" id="4.6.1.-" evidence="11"/>
<sequence length="310" mass="35787">MVSKQLHSPKLQSDNFTSLSICKSGQMPRFNPDKELSHMCTKLWTLDVNRLVPGKDYNLDLQGETKVYKREDKAKDPLFLNVNEDKLKKLPTFKAFIALLDNYATETGVPEEVTPQEEKENRHFLDEIMKTKVMKKCHEYLVKKQLASNDASQFKQQLYDLWFKLYRRTRGMREADSSGFEHVFVGECRGGTDEVIGFHNWIQYYLEEKRGNVDYQGWIRPRGKKSRSSATDSHSQLISIQFTWKSDTKPVGSSFIGTSPEFEVALYTLVFFAGQHGKNYISVADYDIELVVHKMGDKLGSSYPVSLHKE</sequence>
<dbReference type="SUPFAM" id="SSF142877">
    <property type="entry name" value="EndoU-like"/>
    <property type="match status" value="1"/>
</dbReference>
<dbReference type="GO" id="GO:0016787">
    <property type="term" value="F:hydrolase activity"/>
    <property type="evidence" value="ECO:0007669"/>
    <property type="project" value="UniProtKB-KW"/>
</dbReference>
<dbReference type="InterPro" id="IPR037227">
    <property type="entry name" value="EndoU-like"/>
</dbReference>
<dbReference type="InterPro" id="IPR039787">
    <property type="entry name" value="ENDOU"/>
</dbReference>
<name>A0A2G8KJE5_STIJA</name>
<evidence type="ECO:0000256" key="7">
    <source>
        <dbReference type="ARBA" id="ARBA00022801"/>
    </source>
</evidence>
<keyword evidence="9 11" id="KW-0464">Manganese</keyword>
<dbReference type="PANTHER" id="PTHR12439">
    <property type="entry name" value="PLACENTAL PROTEIN 11-RELATED"/>
    <property type="match status" value="1"/>
</dbReference>
<protein>
    <recommendedName>
        <fullName evidence="11">Uridylate-specific endoribonuclease</fullName>
        <ecNumber evidence="11">4.6.1.-</ecNumber>
    </recommendedName>
</protein>
<dbReference type="Pfam" id="PF09412">
    <property type="entry name" value="XendoU"/>
    <property type="match status" value="1"/>
</dbReference>